<dbReference type="Pfam" id="PF03372">
    <property type="entry name" value="Exo_endo_phos"/>
    <property type="match status" value="1"/>
</dbReference>
<feature type="chain" id="PRO_5016621592" evidence="3">
    <location>
        <begin position="21"/>
        <end position="457"/>
    </location>
</feature>
<dbReference type="CDD" id="cd09078">
    <property type="entry name" value="nSMase"/>
    <property type="match status" value="1"/>
</dbReference>
<evidence type="ECO:0000313" key="5">
    <source>
        <dbReference type="EMBL" id="RDI42047.1"/>
    </source>
</evidence>
<dbReference type="RefSeq" id="WP_114834732.1">
    <property type="nucleotide sequence ID" value="NZ_LR699115.1"/>
</dbReference>
<dbReference type="AlphaFoldDB" id="A0A370GEC8"/>
<dbReference type="SUPFAM" id="SSF56219">
    <property type="entry name" value="DNase I-like"/>
    <property type="match status" value="1"/>
</dbReference>
<keyword evidence="6" id="KW-1185">Reference proteome</keyword>
<dbReference type="InterPro" id="IPR017766">
    <property type="entry name" value="Sphingomyelinase/PLipase_C"/>
</dbReference>
<dbReference type="InterPro" id="IPR036691">
    <property type="entry name" value="Endo/exonu/phosph_ase_sf"/>
</dbReference>
<evidence type="ECO:0000256" key="3">
    <source>
        <dbReference type="SAM" id="SignalP"/>
    </source>
</evidence>
<dbReference type="GO" id="GO:0005576">
    <property type="term" value="C:extracellular region"/>
    <property type="evidence" value="ECO:0007669"/>
    <property type="project" value="InterPro"/>
</dbReference>
<evidence type="ECO:0000259" key="4">
    <source>
        <dbReference type="Pfam" id="PF03372"/>
    </source>
</evidence>
<protein>
    <submittedName>
        <fullName evidence="5">Endonuclease/exonuclease/phosphatase family metal-dependent hydrolase</fullName>
    </submittedName>
</protein>
<keyword evidence="5" id="KW-0255">Endonuclease</keyword>
<dbReference type="Gene3D" id="3.60.10.10">
    <property type="entry name" value="Endonuclease/exonuclease/phosphatase"/>
    <property type="match status" value="1"/>
</dbReference>
<proteinExistence type="predicted"/>
<keyword evidence="5" id="KW-0540">Nuclease</keyword>
<reference evidence="5 6" key="1">
    <citation type="submission" date="2018-07" db="EMBL/GenBank/DDBJ databases">
        <title>Genomic Encyclopedia of Type Strains, Phase IV (KMG-IV): sequencing the most valuable type-strain genomes for metagenomic binning, comparative biology and taxonomic classification.</title>
        <authorList>
            <person name="Goeker M."/>
        </authorList>
    </citation>
    <scope>NUCLEOTIDE SEQUENCE [LARGE SCALE GENOMIC DNA]</scope>
    <source>
        <strain evidence="5 6">DSM 16500</strain>
    </source>
</reference>
<evidence type="ECO:0000256" key="2">
    <source>
        <dbReference type="ARBA" id="ARBA00022801"/>
    </source>
</evidence>
<dbReference type="Proteomes" id="UP000254720">
    <property type="component" value="Unassembled WGS sequence"/>
</dbReference>
<dbReference type="GO" id="GO:0004519">
    <property type="term" value="F:endonuclease activity"/>
    <property type="evidence" value="ECO:0007669"/>
    <property type="project" value="UniProtKB-KW"/>
</dbReference>
<comment type="caution">
    <text evidence="5">The sequence shown here is derived from an EMBL/GenBank/DDBJ whole genome shotgun (WGS) entry which is preliminary data.</text>
</comment>
<dbReference type="PANTHER" id="PTHR16320:SF23">
    <property type="entry name" value="SPHINGOMYELINASE C 1"/>
    <property type="match status" value="1"/>
</dbReference>
<dbReference type="EMBL" id="QQAX01000016">
    <property type="protein sequence ID" value="RDI42047.1"/>
    <property type="molecule type" value="Genomic_DNA"/>
</dbReference>
<dbReference type="InterPro" id="IPR005135">
    <property type="entry name" value="Endo/exonuclease/phosphatase"/>
</dbReference>
<evidence type="ECO:0000256" key="1">
    <source>
        <dbReference type="ARBA" id="ARBA00022729"/>
    </source>
</evidence>
<name>A0A370GEC8_9COXI</name>
<feature type="signal peptide" evidence="3">
    <location>
        <begin position="1"/>
        <end position="20"/>
    </location>
</feature>
<evidence type="ECO:0000313" key="6">
    <source>
        <dbReference type="Proteomes" id="UP000254720"/>
    </source>
</evidence>
<dbReference type="PANTHER" id="PTHR16320">
    <property type="entry name" value="SPHINGOMYELINASE FAMILY MEMBER"/>
    <property type="match status" value="1"/>
</dbReference>
<dbReference type="GO" id="GO:0004527">
    <property type="term" value="F:exonuclease activity"/>
    <property type="evidence" value="ECO:0007669"/>
    <property type="project" value="UniProtKB-KW"/>
</dbReference>
<keyword evidence="2 5" id="KW-0378">Hydrolase</keyword>
<accession>A0A370GEC8</accession>
<organism evidence="5 6">
    <name type="scientific">Aquicella lusitana</name>
    <dbReference type="NCBI Taxonomy" id="254246"/>
    <lineage>
        <taxon>Bacteria</taxon>
        <taxon>Pseudomonadati</taxon>
        <taxon>Pseudomonadota</taxon>
        <taxon>Gammaproteobacteria</taxon>
        <taxon>Legionellales</taxon>
        <taxon>Coxiellaceae</taxon>
        <taxon>Aquicella</taxon>
    </lineage>
</organism>
<keyword evidence="1 3" id="KW-0732">Signal</keyword>
<dbReference type="GO" id="GO:0004767">
    <property type="term" value="F:sphingomyelin phosphodiesterase activity"/>
    <property type="evidence" value="ECO:0007669"/>
    <property type="project" value="InterPro"/>
</dbReference>
<gene>
    <name evidence="5" type="ORF">C8D86_1161</name>
</gene>
<keyword evidence="5" id="KW-0269">Exonuclease</keyword>
<dbReference type="OrthoDB" id="338539at2"/>
<feature type="domain" description="Endonuclease/exonuclease/phosphatase" evidence="4">
    <location>
        <begin position="195"/>
        <end position="446"/>
    </location>
</feature>
<dbReference type="InterPro" id="IPR038772">
    <property type="entry name" value="Sph/SMPD2-like"/>
</dbReference>
<sequence>MLRKLILLFCGLCWLTAATAQTKTTFAYSYVTLTNNTSDSIQVQTTLSTQDTDFKRGKDWDGETLTLAPYETKQVLWFSRNTDVKADQHYRFDLTASHAGYPADAVRISFFEKGKSVFGSEISEELALPNQSARPLLKQSNFEQITSTFWGNAFTLYARSWLPLGNLYSNFHFVIDRPENINFDTASNQKISILTYNTQLMPFYAGAVDDLNQPGTRAVDIPAKIKQYDVVILEELFDRNHRNTIIDKMQPYYPYHTNVVGHDTSKALTGGVMIFSKWPILKEDQIVYYASEGLDSLAAKGAVYAAINKNGKVYHILGTHLQADGKDEDIRARQKQLQEMQNFIDRLNIPADQPVLMGGDFNINEFNNEVNHLLETLHVNLIDNVGYRYSFDGTVDTMAVSNGRSRIDYVLYSNLHAKPSVAFNKVYILRDLGNETMWPKFDLSDHFPTASFFDFTG</sequence>